<accession>A0AAJ1WI39</accession>
<dbReference type="InterPro" id="IPR048454">
    <property type="entry name" value="YetF_N"/>
</dbReference>
<keyword evidence="5 7" id="KW-1133">Transmembrane helix</keyword>
<feature type="transmembrane region" description="Helical" evidence="7">
    <location>
        <begin position="72"/>
        <end position="93"/>
    </location>
</feature>
<evidence type="ECO:0000256" key="4">
    <source>
        <dbReference type="ARBA" id="ARBA00022692"/>
    </source>
</evidence>
<proteinExistence type="inferred from homology"/>
<protein>
    <submittedName>
        <fullName evidence="10">Uncharacterized membrane protein YcaP (DUF421 family)</fullName>
    </submittedName>
</protein>
<evidence type="ECO:0000259" key="8">
    <source>
        <dbReference type="Pfam" id="PF04239"/>
    </source>
</evidence>
<reference evidence="10" key="1">
    <citation type="submission" date="2023-07" db="EMBL/GenBank/DDBJ databases">
        <title>Genomic Encyclopedia of Type Strains, Phase IV (KMG-IV): sequencing the most valuable type-strain genomes for metagenomic binning, comparative biology and taxonomic classification.</title>
        <authorList>
            <person name="Goeker M."/>
        </authorList>
    </citation>
    <scope>NUCLEOTIDE SEQUENCE</scope>
    <source>
        <strain evidence="10">DSM 23947</strain>
    </source>
</reference>
<feature type="transmembrane region" description="Helical" evidence="7">
    <location>
        <begin position="41"/>
        <end position="60"/>
    </location>
</feature>
<feature type="transmembrane region" description="Helical" evidence="7">
    <location>
        <begin position="12"/>
        <end position="29"/>
    </location>
</feature>
<evidence type="ECO:0000256" key="6">
    <source>
        <dbReference type="ARBA" id="ARBA00023136"/>
    </source>
</evidence>
<evidence type="ECO:0000259" key="9">
    <source>
        <dbReference type="Pfam" id="PF20730"/>
    </source>
</evidence>
<dbReference type="InterPro" id="IPR007353">
    <property type="entry name" value="DUF421"/>
</dbReference>
<dbReference type="Gene3D" id="3.30.240.20">
    <property type="entry name" value="bsu07140 like domains"/>
    <property type="match status" value="2"/>
</dbReference>
<comment type="similarity">
    <text evidence="2">Belongs to the UPF0702 family.</text>
</comment>
<dbReference type="EMBL" id="JAUSUC010000003">
    <property type="protein sequence ID" value="MDQ0213993.1"/>
    <property type="molecule type" value="Genomic_DNA"/>
</dbReference>
<gene>
    <name evidence="10" type="ORF">J2S13_000388</name>
</gene>
<evidence type="ECO:0000256" key="7">
    <source>
        <dbReference type="SAM" id="Phobius"/>
    </source>
</evidence>
<dbReference type="Pfam" id="PF20730">
    <property type="entry name" value="YetF_N"/>
    <property type="match status" value="1"/>
</dbReference>
<dbReference type="PANTHER" id="PTHR34582">
    <property type="entry name" value="UPF0702 TRANSMEMBRANE PROTEIN YCAP"/>
    <property type="match status" value="1"/>
</dbReference>
<keyword evidence="4 7" id="KW-0812">Transmembrane</keyword>
<dbReference type="InterPro" id="IPR023090">
    <property type="entry name" value="UPF0702_alpha/beta_dom_sf"/>
</dbReference>
<keyword evidence="6 7" id="KW-0472">Membrane</keyword>
<keyword evidence="3" id="KW-1003">Cell membrane</keyword>
<dbReference type="GO" id="GO:0005886">
    <property type="term" value="C:plasma membrane"/>
    <property type="evidence" value="ECO:0007669"/>
    <property type="project" value="UniProtKB-SubCell"/>
</dbReference>
<evidence type="ECO:0000313" key="10">
    <source>
        <dbReference type="EMBL" id="MDQ0213993.1"/>
    </source>
</evidence>
<dbReference type="RefSeq" id="WP_307255997.1">
    <property type="nucleotide sequence ID" value="NZ_JAUSUC010000003.1"/>
</dbReference>
<evidence type="ECO:0000256" key="1">
    <source>
        <dbReference type="ARBA" id="ARBA00004651"/>
    </source>
</evidence>
<keyword evidence="11" id="KW-1185">Reference proteome</keyword>
<sequence length="241" mass="27878">MDFFLSQDSLTAIQWILRAIVGFFFLIIITKIMGQRSISQLRFLDFVMALIIGNIIAHPLSDEKLGLKGSMITTTVLVVLYVFAVLLSLRWVAIRKFFDPSPITLVENGKVKYENLMKARITIDLLLSEIRREKIEDLQKIALAIWEPGGKISIFLDPKHLPLTATDLSFAKKPFHLPKIIIKERKIMYDELQKLGKDESWVLKEIEHTYATKLEDVLIATIDQNEQFHIVLYDNDKCIYR</sequence>
<evidence type="ECO:0000256" key="5">
    <source>
        <dbReference type="ARBA" id="ARBA00022989"/>
    </source>
</evidence>
<dbReference type="AlphaFoldDB" id="A0AAJ1WI39"/>
<dbReference type="PANTHER" id="PTHR34582:SF5">
    <property type="entry name" value="UPF0702 TRANSMEMBRANE PROTEIN YETF"/>
    <property type="match status" value="1"/>
</dbReference>
<organism evidence="10 11">
    <name type="scientific">Oikeobacillus pervagus</name>
    <dbReference type="NCBI Taxonomy" id="1325931"/>
    <lineage>
        <taxon>Bacteria</taxon>
        <taxon>Bacillati</taxon>
        <taxon>Bacillota</taxon>
        <taxon>Bacilli</taxon>
        <taxon>Bacillales</taxon>
        <taxon>Bacillaceae</taxon>
        <taxon>Oikeobacillus</taxon>
    </lineage>
</organism>
<evidence type="ECO:0000256" key="3">
    <source>
        <dbReference type="ARBA" id="ARBA00022475"/>
    </source>
</evidence>
<evidence type="ECO:0000256" key="2">
    <source>
        <dbReference type="ARBA" id="ARBA00006448"/>
    </source>
</evidence>
<dbReference type="Proteomes" id="UP001237207">
    <property type="component" value="Unassembled WGS sequence"/>
</dbReference>
<name>A0AAJ1WI39_9BACI</name>
<comment type="subcellular location">
    <subcellularLocation>
        <location evidence="1">Cell membrane</location>
        <topology evidence="1">Multi-pass membrane protein</topology>
    </subcellularLocation>
</comment>
<evidence type="ECO:0000313" key="11">
    <source>
        <dbReference type="Proteomes" id="UP001237207"/>
    </source>
</evidence>
<feature type="domain" description="YetF-like N-terminal transmembrane" evidence="9">
    <location>
        <begin position="14"/>
        <end position="82"/>
    </location>
</feature>
<feature type="domain" description="YetF C-terminal" evidence="8">
    <location>
        <begin position="90"/>
        <end position="222"/>
    </location>
</feature>
<dbReference type="Pfam" id="PF04239">
    <property type="entry name" value="DUF421"/>
    <property type="match status" value="1"/>
</dbReference>
<comment type="caution">
    <text evidence="10">The sequence shown here is derived from an EMBL/GenBank/DDBJ whole genome shotgun (WGS) entry which is preliminary data.</text>
</comment>